<name>A0A921EKG2_LACJH</name>
<dbReference type="AlphaFoldDB" id="A0A921EKG2"/>
<evidence type="ECO:0000313" key="2">
    <source>
        <dbReference type="EMBL" id="HJE49938.1"/>
    </source>
</evidence>
<evidence type="ECO:0000259" key="1">
    <source>
        <dbReference type="PROSITE" id="PS50943"/>
    </source>
</evidence>
<dbReference type="SUPFAM" id="SSF47413">
    <property type="entry name" value="lambda repressor-like DNA-binding domains"/>
    <property type="match status" value="1"/>
</dbReference>
<feature type="domain" description="HTH cro/C1-type" evidence="1">
    <location>
        <begin position="5"/>
        <end position="71"/>
    </location>
</feature>
<comment type="caution">
    <text evidence="2">The sequence shown here is derived from an EMBL/GenBank/DDBJ whole genome shotgun (WGS) entry which is preliminary data.</text>
</comment>
<dbReference type="EMBL" id="DYYQ01000044">
    <property type="protein sequence ID" value="HJE49938.1"/>
    <property type="molecule type" value="Genomic_DNA"/>
</dbReference>
<dbReference type="PROSITE" id="PS50943">
    <property type="entry name" value="HTH_CROC1"/>
    <property type="match status" value="1"/>
</dbReference>
<dbReference type="Proteomes" id="UP000732527">
    <property type="component" value="Unassembled WGS sequence"/>
</dbReference>
<protein>
    <submittedName>
        <fullName evidence="2">Helix-turn-helix domain-containing protein</fullName>
    </submittedName>
</protein>
<dbReference type="CDD" id="cd00093">
    <property type="entry name" value="HTH_XRE"/>
    <property type="match status" value="1"/>
</dbReference>
<dbReference type="SMART" id="SM00530">
    <property type="entry name" value="HTH_XRE"/>
    <property type="match status" value="1"/>
</dbReference>
<accession>A0A921EKG2</accession>
<dbReference type="InterPro" id="IPR001387">
    <property type="entry name" value="Cro/C1-type_HTH"/>
</dbReference>
<dbReference type="InterPro" id="IPR010982">
    <property type="entry name" value="Lambda_DNA-bd_dom_sf"/>
</dbReference>
<evidence type="ECO:0000313" key="3">
    <source>
        <dbReference type="Proteomes" id="UP000732527"/>
    </source>
</evidence>
<sequence>MLNRIRQLRKQKNLSQKEFAKDFNEYISKNKMDITPINFSVVSKWETKKSAPTKATYKALAKYFNVNEIYLRGAYSKDELLLRLQKYYSKYADDNFDITIDTLRNLVYFDIGEVVDEFVISKRLKPWNIKKEAPLLTKEEVADFNYWKKNFNVLFDHAATNWLITKPTLEATEKDIIGALVDALSGEGDNVVLTKRINFLNKHLYYKSRYPIKTFYDFNHPHPLDGKEYYLEDGKPYFIGDNNQRHYIEETE</sequence>
<dbReference type="GO" id="GO:0003677">
    <property type="term" value="F:DNA binding"/>
    <property type="evidence" value="ECO:0007669"/>
    <property type="project" value="InterPro"/>
</dbReference>
<organism evidence="2 3">
    <name type="scientific">Lactobacillus johnsonii</name>
    <dbReference type="NCBI Taxonomy" id="33959"/>
    <lineage>
        <taxon>Bacteria</taxon>
        <taxon>Bacillati</taxon>
        <taxon>Bacillota</taxon>
        <taxon>Bacilli</taxon>
        <taxon>Lactobacillales</taxon>
        <taxon>Lactobacillaceae</taxon>
        <taxon>Lactobacillus</taxon>
    </lineage>
</organism>
<reference evidence="2" key="2">
    <citation type="submission" date="2021-09" db="EMBL/GenBank/DDBJ databases">
        <authorList>
            <person name="Gilroy R."/>
        </authorList>
    </citation>
    <scope>NUCLEOTIDE SEQUENCE</scope>
    <source>
        <strain evidence="2">CHK192-2623</strain>
    </source>
</reference>
<proteinExistence type="predicted"/>
<gene>
    <name evidence="2" type="ORF">K8V69_07150</name>
</gene>
<dbReference type="Gene3D" id="1.10.260.40">
    <property type="entry name" value="lambda repressor-like DNA-binding domains"/>
    <property type="match status" value="1"/>
</dbReference>
<reference evidence="2" key="1">
    <citation type="journal article" date="2021" name="PeerJ">
        <title>Extensive microbial diversity within the chicken gut microbiome revealed by metagenomics and culture.</title>
        <authorList>
            <person name="Gilroy R."/>
            <person name="Ravi A."/>
            <person name="Getino M."/>
            <person name="Pursley I."/>
            <person name="Horton D.L."/>
            <person name="Alikhan N.F."/>
            <person name="Baker D."/>
            <person name="Gharbi K."/>
            <person name="Hall N."/>
            <person name="Watson M."/>
            <person name="Adriaenssens E.M."/>
            <person name="Foster-Nyarko E."/>
            <person name="Jarju S."/>
            <person name="Secka A."/>
            <person name="Antonio M."/>
            <person name="Oren A."/>
            <person name="Chaudhuri R.R."/>
            <person name="La Ragione R."/>
            <person name="Hildebrand F."/>
            <person name="Pallen M.J."/>
        </authorList>
    </citation>
    <scope>NUCLEOTIDE SEQUENCE</scope>
    <source>
        <strain evidence="2">CHK192-2623</strain>
    </source>
</reference>